<dbReference type="GO" id="GO:0003779">
    <property type="term" value="F:actin binding"/>
    <property type="evidence" value="ECO:0007669"/>
    <property type="project" value="InterPro"/>
</dbReference>
<dbReference type="EMBL" id="SZYD01000018">
    <property type="protein sequence ID" value="KAD2804553.1"/>
    <property type="molecule type" value="Genomic_DNA"/>
</dbReference>
<name>A0A5N6LSK8_9ASTR</name>
<feature type="region of interest" description="Disordered" evidence="3">
    <location>
        <begin position="233"/>
        <end position="261"/>
    </location>
</feature>
<feature type="coiled-coil region" evidence="2">
    <location>
        <begin position="177"/>
        <end position="204"/>
    </location>
</feature>
<evidence type="ECO:0000313" key="5">
    <source>
        <dbReference type="EMBL" id="KAD2804553.1"/>
    </source>
</evidence>
<sequence>MEDKIQAINGEDKPDTFGERADFYYQKRPQLLALVQDLYNRYLYLADRYTRTLSKQLQEHVHASQEHEQELICDNNTSRSNNQLRKPDTSELVITELVMKFVEYDIVLDELQTLDIVQGESKKKIELQKSLLDVLESERLVLTNENSRLASESLFMKRKAGELARCVLLERSEDHRVFVLSRKIDDLQAQIYELEKRNKEYYDRLMKQQMEVKGNEGKKNNISINIKRLMVKNNGDGGSSDSMSWSGEDETGWSMSSTSNSSTCTSLAQVMKVKEKKQRQRYPRGSDGGKKGYGWWDRMKKLDVFMCGPHTADEYVIYAWERQRGSESVPEEATKELRRTGGKPSKEWKYETVENLKWRTENLEVEQMILGSFESVSSNPVAELDPKPGLLCKAF</sequence>
<evidence type="ECO:0000313" key="6">
    <source>
        <dbReference type="Proteomes" id="UP000326396"/>
    </source>
</evidence>
<keyword evidence="1 2" id="KW-0175">Coiled coil</keyword>
<dbReference type="OrthoDB" id="1911293at2759"/>
<organism evidence="5 6">
    <name type="scientific">Mikania micrantha</name>
    <name type="common">bitter vine</name>
    <dbReference type="NCBI Taxonomy" id="192012"/>
    <lineage>
        <taxon>Eukaryota</taxon>
        <taxon>Viridiplantae</taxon>
        <taxon>Streptophyta</taxon>
        <taxon>Embryophyta</taxon>
        <taxon>Tracheophyta</taxon>
        <taxon>Spermatophyta</taxon>
        <taxon>Magnoliopsida</taxon>
        <taxon>eudicotyledons</taxon>
        <taxon>Gunneridae</taxon>
        <taxon>Pentapetalae</taxon>
        <taxon>asterids</taxon>
        <taxon>campanulids</taxon>
        <taxon>Asterales</taxon>
        <taxon>Asteraceae</taxon>
        <taxon>Asteroideae</taxon>
        <taxon>Heliantheae alliance</taxon>
        <taxon>Eupatorieae</taxon>
        <taxon>Mikania</taxon>
    </lineage>
</organism>
<dbReference type="AlphaFoldDB" id="A0A5N6LSK8"/>
<accession>A0A5N6LSK8</accession>
<gene>
    <name evidence="5" type="ORF">E3N88_37930</name>
</gene>
<dbReference type="Proteomes" id="UP000326396">
    <property type="component" value="Linkage Group LG8"/>
</dbReference>
<dbReference type="PROSITE" id="PS51774">
    <property type="entry name" value="NAB"/>
    <property type="match status" value="1"/>
</dbReference>
<protein>
    <recommendedName>
        <fullName evidence="4">NAB domain-containing protein</fullName>
    </recommendedName>
</protein>
<proteinExistence type="predicted"/>
<keyword evidence="6" id="KW-1185">Reference proteome</keyword>
<evidence type="ECO:0000259" key="4">
    <source>
        <dbReference type="PROSITE" id="PS51774"/>
    </source>
</evidence>
<evidence type="ECO:0000256" key="1">
    <source>
        <dbReference type="ARBA" id="ARBA00023054"/>
    </source>
</evidence>
<reference evidence="5 6" key="1">
    <citation type="submission" date="2019-05" db="EMBL/GenBank/DDBJ databases">
        <title>Mikania micrantha, genome provides insights into the molecular mechanism of rapid growth.</title>
        <authorList>
            <person name="Liu B."/>
        </authorList>
    </citation>
    <scope>NUCLEOTIDE SEQUENCE [LARGE SCALE GENOMIC DNA]</scope>
    <source>
        <strain evidence="5">NLD-2019</strain>
        <tissue evidence="5">Leaf</tissue>
    </source>
</reference>
<evidence type="ECO:0000256" key="3">
    <source>
        <dbReference type="SAM" id="MobiDB-lite"/>
    </source>
</evidence>
<comment type="caution">
    <text evidence="5">The sequence shown here is derived from an EMBL/GenBank/DDBJ whole genome shotgun (WGS) entry which is preliminary data.</text>
</comment>
<dbReference type="InterPro" id="IPR011684">
    <property type="entry name" value="NAB"/>
</dbReference>
<evidence type="ECO:0000256" key="2">
    <source>
        <dbReference type="SAM" id="Coils"/>
    </source>
</evidence>
<feature type="domain" description="NAB" evidence="4">
    <location>
        <begin position="1"/>
        <end position="56"/>
    </location>
</feature>